<dbReference type="SMART" id="SM01205">
    <property type="entry name" value="FKS1_dom1"/>
    <property type="match status" value="1"/>
</dbReference>
<dbReference type="Pfam" id="PF00083">
    <property type="entry name" value="Sugar_tr"/>
    <property type="match status" value="1"/>
</dbReference>
<keyword evidence="5" id="KW-0808">Transferase</keyword>
<feature type="transmembrane region" description="Helical" evidence="10">
    <location>
        <begin position="1630"/>
        <end position="1649"/>
    </location>
</feature>
<feature type="transmembrane region" description="Helical" evidence="10">
    <location>
        <begin position="1818"/>
        <end position="1841"/>
    </location>
</feature>
<feature type="transmembrane region" description="Helical" evidence="10">
    <location>
        <begin position="1597"/>
        <end position="1618"/>
    </location>
</feature>
<dbReference type="SUPFAM" id="SSF103473">
    <property type="entry name" value="MFS general substrate transporter"/>
    <property type="match status" value="1"/>
</dbReference>
<evidence type="ECO:0000256" key="10">
    <source>
        <dbReference type="SAM" id="Phobius"/>
    </source>
</evidence>
<gene>
    <name evidence="13" type="primary">Aste57867_25529</name>
    <name evidence="12" type="ORF">As57867_025450</name>
    <name evidence="13" type="ORF">ASTE57867_25529</name>
</gene>
<dbReference type="InterPro" id="IPR003440">
    <property type="entry name" value="Glyco_trans_48_dom"/>
</dbReference>
<keyword evidence="7 10" id="KW-1133">Transmembrane helix</keyword>
<dbReference type="GO" id="GO:0005886">
    <property type="term" value="C:plasma membrane"/>
    <property type="evidence" value="ECO:0007669"/>
    <property type="project" value="TreeGrafter"/>
</dbReference>
<evidence type="ECO:0000313" key="14">
    <source>
        <dbReference type="Proteomes" id="UP000332933"/>
    </source>
</evidence>
<feature type="transmembrane region" description="Helical" evidence="10">
    <location>
        <begin position="1492"/>
        <end position="1512"/>
    </location>
</feature>
<feature type="transmembrane region" description="Helical" evidence="10">
    <location>
        <begin position="1117"/>
        <end position="1134"/>
    </location>
</feature>
<feature type="transmembrane region" description="Helical" evidence="10">
    <location>
        <begin position="426"/>
        <end position="449"/>
    </location>
</feature>
<dbReference type="Pfam" id="PF14288">
    <property type="entry name" value="FKS1_dom1"/>
    <property type="match status" value="1"/>
</dbReference>
<evidence type="ECO:0000256" key="5">
    <source>
        <dbReference type="ARBA" id="ARBA00022679"/>
    </source>
</evidence>
<dbReference type="InterPro" id="IPR026899">
    <property type="entry name" value="FKS1-like_dom1"/>
</dbReference>
<evidence type="ECO:0000256" key="3">
    <source>
        <dbReference type="ARBA" id="ARBA00012589"/>
    </source>
</evidence>
<evidence type="ECO:0000256" key="4">
    <source>
        <dbReference type="ARBA" id="ARBA00022676"/>
    </source>
</evidence>
<evidence type="ECO:0000256" key="8">
    <source>
        <dbReference type="ARBA" id="ARBA00023136"/>
    </source>
</evidence>
<feature type="transmembrane region" description="Helical" evidence="10">
    <location>
        <begin position="1544"/>
        <end position="1563"/>
    </location>
</feature>
<evidence type="ECO:0000256" key="2">
    <source>
        <dbReference type="ARBA" id="ARBA00009040"/>
    </source>
</evidence>
<evidence type="ECO:0000256" key="9">
    <source>
        <dbReference type="ARBA" id="ARBA00047777"/>
    </source>
</evidence>
<keyword evidence="4" id="KW-0328">Glycosyltransferase</keyword>
<dbReference type="InterPro" id="IPR036259">
    <property type="entry name" value="MFS_trans_sf"/>
</dbReference>
<feature type="transmembrane region" description="Helical" evidence="10">
    <location>
        <begin position="1853"/>
        <end position="1875"/>
    </location>
</feature>
<evidence type="ECO:0000256" key="1">
    <source>
        <dbReference type="ARBA" id="ARBA00004141"/>
    </source>
</evidence>
<dbReference type="GO" id="GO:0003843">
    <property type="term" value="F:1,3-beta-D-glucan synthase activity"/>
    <property type="evidence" value="ECO:0007669"/>
    <property type="project" value="UniProtKB-EC"/>
</dbReference>
<accession>A0A485LUQ0</accession>
<evidence type="ECO:0000256" key="6">
    <source>
        <dbReference type="ARBA" id="ARBA00022692"/>
    </source>
</evidence>
<dbReference type="GO" id="GO:0006075">
    <property type="term" value="P:(1-&gt;3)-beta-D-glucan biosynthetic process"/>
    <property type="evidence" value="ECO:0007669"/>
    <property type="project" value="InterPro"/>
</dbReference>
<dbReference type="InterPro" id="IPR005828">
    <property type="entry name" value="MFS_sugar_transport-like"/>
</dbReference>
<proteinExistence type="inferred from homology"/>
<feature type="transmembrane region" description="Helical" evidence="10">
    <location>
        <begin position="469"/>
        <end position="488"/>
    </location>
</feature>
<feature type="transmembrane region" description="Helical" evidence="10">
    <location>
        <begin position="1052"/>
        <end position="1070"/>
    </location>
</feature>
<dbReference type="GO" id="GO:0022857">
    <property type="term" value="F:transmembrane transporter activity"/>
    <property type="evidence" value="ECO:0007669"/>
    <property type="project" value="InterPro"/>
</dbReference>
<dbReference type="Gene3D" id="1.20.1250.20">
    <property type="entry name" value="MFS general substrate transporter like domains"/>
    <property type="match status" value="1"/>
</dbReference>
<dbReference type="PROSITE" id="PS00217">
    <property type="entry name" value="SUGAR_TRANSPORT_2"/>
    <property type="match status" value="1"/>
</dbReference>
<feature type="transmembrane region" description="Helical" evidence="10">
    <location>
        <begin position="1763"/>
        <end position="1783"/>
    </location>
</feature>
<feature type="transmembrane region" description="Helical" evidence="10">
    <location>
        <begin position="1887"/>
        <end position="1907"/>
    </location>
</feature>
<keyword evidence="8 10" id="KW-0472">Membrane</keyword>
<comment type="similarity">
    <text evidence="2">Belongs to the glycosyltransferase 48 family.</text>
</comment>
<keyword evidence="6 10" id="KW-0812">Transmembrane</keyword>
<dbReference type="PANTHER" id="PTHR12741:SF48">
    <property type="entry name" value="1,3-BETA-GLUCAN SYNTHASE COMPONENT FKS1-RELATED"/>
    <property type="match status" value="1"/>
</dbReference>
<feature type="transmembrane region" description="Helical" evidence="10">
    <location>
        <begin position="1570"/>
        <end position="1591"/>
    </location>
</feature>
<comment type="subcellular location">
    <subcellularLocation>
        <location evidence="1">Membrane</location>
        <topology evidence="1">Multi-pass membrane protein</topology>
    </subcellularLocation>
</comment>
<feature type="transmembrane region" description="Helical" evidence="10">
    <location>
        <begin position="375"/>
        <end position="393"/>
    </location>
</feature>
<evidence type="ECO:0000259" key="11">
    <source>
        <dbReference type="PROSITE" id="PS50850"/>
    </source>
</evidence>
<dbReference type="GO" id="GO:0000148">
    <property type="term" value="C:1,3-beta-D-glucan synthase complex"/>
    <property type="evidence" value="ECO:0007669"/>
    <property type="project" value="InterPro"/>
</dbReference>
<dbReference type="EMBL" id="CAADRA010007570">
    <property type="protein sequence ID" value="VFU02152.1"/>
    <property type="molecule type" value="Genomic_DNA"/>
</dbReference>
<dbReference type="InterPro" id="IPR005829">
    <property type="entry name" value="Sugar_transporter_CS"/>
</dbReference>
<reference evidence="13 14" key="1">
    <citation type="submission" date="2019-03" db="EMBL/GenBank/DDBJ databases">
        <authorList>
            <person name="Gaulin E."/>
            <person name="Dumas B."/>
        </authorList>
    </citation>
    <scope>NUCLEOTIDE SEQUENCE [LARGE SCALE GENOMIC DNA]</scope>
    <source>
        <strain evidence="13">CBS 568.67</strain>
    </source>
</reference>
<feature type="transmembrane region" description="Helical" evidence="10">
    <location>
        <begin position="1348"/>
        <end position="1367"/>
    </location>
</feature>
<feature type="transmembrane region" description="Helical" evidence="10">
    <location>
        <begin position="292"/>
        <end position="311"/>
    </location>
</feature>
<keyword evidence="14" id="KW-1185">Reference proteome</keyword>
<feature type="transmembrane region" description="Helical" evidence="10">
    <location>
        <begin position="240"/>
        <end position="261"/>
    </location>
</feature>
<evidence type="ECO:0000256" key="7">
    <source>
        <dbReference type="ARBA" id="ARBA00022989"/>
    </source>
</evidence>
<evidence type="ECO:0000313" key="12">
    <source>
        <dbReference type="EMBL" id="KAF0682346.1"/>
    </source>
</evidence>
<evidence type="ECO:0000313" key="13">
    <source>
        <dbReference type="EMBL" id="VFU02152.1"/>
    </source>
</evidence>
<name>A0A485LUQ0_9STRA</name>
<dbReference type="PANTHER" id="PTHR12741">
    <property type="entry name" value="LYST-INTERACTING PROTEIN LIP5 DOPAMINE RESPONSIVE PROTEIN DRG-1"/>
    <property type="match status" value="1"/>
</dbReference>
<feature type="transmembrane region" description="Helical" evidence="10">
    <location>
        <begin position="332"/>
        <end position="355"/>
    </location>
</feature>
<dbReference type="EC" id="2.4.1.34" evidence="3"/>
<feature type="transmembrane region" description="Helical" evidence="10">
    <location>
        <begin position="1731"/>
        <end position="1751"/>
    </location>
</feature>
<organism evidence="13 14">
    <name type="scientific">Aphanomyces stellatus</name>
    <dbReference type="NCBI Taxonomy" id="120398"/>
    <lineage>
        <taxon>Eukaryota</taxon>
        <taxon>Sar</taxon>
        <taxon>Stramenopiles</taxon>
        <taxon>Oomycota</taxon>
        <taxon>Saprolegniomycetes</taxon>
        <taxon>Saprolegniales</taxon>
        <taxon>Verrucalvaceae</taxon>
        <taxon>Aphanomyces</taxon>
    </lineage>
</organism>
<dbReference type="OrthoDB" id="1880850at2759"/>
<dbReference type="Proteomes" id="UP000332933">
    <property type="component" value="Unassembled WGS sequence"/>
</dbReference>
<reference evidence="12" key="2">
    <citation type="submission" date="2019-06" db="EMBL/GenBank/DDBJ databases">
        <title>Genomics analysis of Aphanomyces spp. identifies a new class of oomycete effector associated with host adaptation.</title>
        <authorList>
            <person name="Gaulin E."/>
        </authorList>
    </citation>
    <scope>NUCLEOTIDE SEQUENCE</scope>
    <source>
        <strain evidence="12">CBS 578.67</strain>
    </source>
</reference>
<dbReference type="PROSITE" id="PS50850">
    <property type="entry name" value="MFS"/>
    <property type="match status" value="1"/>
</dbReference>
<feature type="transmembrane region" description="Helical" evidence="10">
    <location>
        <begin position="1444"/>
        <end position="1471"/>
    </location>
</feature>
<dbReference type="InterPro" id="IPR020846">
    <property type="entry name" value="MFS_dom"/>
</dbReference>
<feature type="transmembrane region" description="Helical" evidence="10">
    <location>
        <begin position="1790"/>
        <end position="1812"/>
    </location>
</feature>
<feature type="transmembrane region" description="Helical" evidence="10">
    <location>
        <begin position="1661"/>
        <end position="1678"/>
    </location>
</feature>
<dbReference type="EMBL" id="VJMH01007544">
    <property type="protein sequence ID" value="KAF0682346.1"/>
    <property type="molecule type" value="Genomic_DNA"/>
</dbReference>
<comment type="catalytic activity">
    <reaction evidence="9">
        <text>[(1-&gt;3)-beta-D-glucosyl](n) + UDP-alpha-D-glucose = [(1-&gt;3)-beta-D-glucosyl](n+1) + UDP + H(+)</text>
        <dbReference type="Rhea" id="RHEA:21476"/>
        <dbReference type="Rhea" id="RHEA-COMP:11146"/>
        <dbReference type="Rhea" id="RHEA-COMP:14303"/>
        <dbReference type="ChEBI" id="CHEBI:15378"/>
        <dbReference type="ChEBI" id="CHEBI:37671"/>
        <dbReference type="ChEBI" id="CHEBI:58223"/>
        <dbReference type="ChEBI" id="CHEBI:58885"/>
        <dbReference type="EC" id="2.4.1.34"/>
    </reaction>
</comment>
<feature type="transmembrane region" description="Helical" evidence="10">
    <location>
        <begin position="1379"/>
        <end position="1400"/>
    </location>
</feature>
<protein>
    <recommendedName>
        <fullName evidence="3">1,3-beta-glucan synthase</fullName>
        <ecNumber evidence="3">2.4.1.34</ecNumber>
    </recommendedName>
</protein>
<feature type="transmembrane region" description="Helical" evidence="10">
    <location>
        <begin position="1244"/>
        <end position="1265"/>
    </location>
</feature>
<dbReference type="Pfam" id="PF02364">
    <property type="entry name" value="Glucan_synthase"/>
    <property type="match status" value="1"/>
</dbReference>
<feature type="domain" description="Major facilitator superfamily (MFS) profile" evidence="11">
    <location>
        <begin position="1497"/>
        <end position="1910"/>
    </location>
</feature>
<feature type="transmembrane region" description="Helical" evidence="10">
    <location>
        <begin position="1146"/>
        <end position="1169"/>
    </location>
</feature>
<sequence>MRTTPTGNYFLPDATFAARLANLDIDDTTDFVLSIEFGCHVLCNKFGFQEDSVENQREHALLLLANAKARGSDKDYVSLLHDKLFGNYTEWCRFLHTDPVWYTGKLSHGLTNRQFVNILLYLCIWGEAANLRHMPECLCYIYHQMMLELNTDPLGTQRPKPDRWYLNRVVRPIYDECAGMLLKEKNRLEHTNLRNYDDLNEFFWRHACLDVPIDQIGDKLQSLHKTYYEHRSILTLVLNYYRLFHFNLLFLVALIVLQYAVTISPNGAMSGLAQFHALGQAVPPYSTLDLKLALVVLTLAHSALGFFKGVLELAHSWHLLTSKSKPTSCWTYTLALFLRLFWNGAFSAGFLLMLLEGASVLDHPWLDRFNFLAPIFIGPAATLHLTSIAYPGLTRTAIWGKFIREGDSCYVGRNILPPLSYRLKYIVFWLLLWALKAFVSYTVLVSPLMLPSLAIYNMNLTYTTNVVSFRNIGVIAALWAPIVFVFCYDTQIYFTIFQALYGAIKGFFMHTGEYYGYNAIHKALCSTPAKFDTKLATEKAKKAATMENATTERFAFVWNRVIHSFRQGDLLNDREAAMLRYDIDTAVLGIAEPPFLSKEQPSATLPRCPEVNRRLGYFLKSLTMDIPQLSAVKAMRSFSVMTPFYGEDVLYSLEDLSKPLENHPIFKQVEERDKNLTLLKYLITIHTAEWANFTERVGLSSGETSEMEARRQCPLELRLWASNRGQTLARTVEGMMLYEDAIQTLLMLEIRDVAKPMAEKHAMLQDMVRLKFSYVCACQKYGDHKKSSKTLEQAKAEDIDYLLQEYPNLRVAYVDKTATDVFSTVLIKWDTTYNCIAHVFKYELPGNPILGEGKPENQNNAMPFTRGEFLQTIDMNQQHYFEECLKMPNLLVTADHHPSGKPVSIIGMREHIFTGDASSLSMFKSWQELVFVTLSQRVLADPLYVRMHYGHPDVFDKVWSLTRGGVSKASKGINLSEDVFAGFNCTLRGGVVTHVEFMQCGKGRDVALSQISMFEGKLANGAGETSLAREAHRMGAFLDFFRLNSMYYSHTGFYFATWLTVVTAYVFIYAKVYLALTGVEGQIVGTIYKAPIVWANQDKGFTARATSDLNNDVNTQYYIQAGLFLTLPLLAVYFTEAGLVRGLNNFVRMILSCGWAFFTFQVGTTAHFFDLNIVHGKAKYQATGRGFKITRESFVLFYRSYSGSHYRKAMELIGLCAIYGFYSSFHVCELVNRGATYCSSTQSYGAATFPIWFISVLWLISPMLFNSDGLNYKMTLEDVQSWASWLYMERGTVDQDKALDGGWIGWWQSEVEQFNGSKFISRLTVFVRESRHFVLAYFVIKVVHSELVVLYTAGAVVVTPLLMQLACSPFQSRTPVVRVVAYVSFFSAVVVGYLVTTITVEWNSPIHTMPGSLSILYGFFTMLYGLNEIVRVWPISESGYFQQLAFFFDLMVGLVVILPLLVLSFVPFLNIVQTRMMFNERFSQVMSDSDQFAYSIAALVGFAGACACGWAYSVLTSLDYSLSFLAHVLQYNVMPMDQLGHSTYYAIWGAVGGALLSSVIAYCVGRRITIYTSCFLAFVSMTLLSGASVFGSGDCTLPSIALFGVAIGVLLPSICLYCDEIAPYHKRPEIMLVVALGYILGSLAASYFTHGRDPLNWTWQLFYSFLICVLLAGAIHQLPESPAWTLARHGEAKANAALVHLRRRTDVIDELHRMKQSQTFKRPLCESIHKAIVGFLFTIVLSLSLGPLNLYVVRVFGSTRVYMLTYCLALELVCAIISITYVTKFAHRGILTMALFLVGGAVACVIPQVGLFRADDTFALTILFLCLYGVMGFGFPGTLWAGVVGMFRTRGRFVSIPIYFMTFFGLHVATTAFRLDAQTSSSTSKDYLWLFTLTGVSGLLVFAMCGLHKRRNGMFGTAFEVDNDEAEFHPLNTPNAYA</sequence>